<feature type="region of interest" description="Disordered" evidence="1">
    <location>
        <begin position="154"/>
        <end position="186"/>
    </location>
</feature>
<feature type="region of interest" description="Disordered" evidence="1">
    <location>
        <begin position="1"/>
        <end position="52"/>
    </location>
</feature>
<evidence type="ECO:0000256" key="1">
    <source>
        <dbReference type="SAM" id="MobiDB-lite"/>
    </source>
</evidence>
<sequence length="186" mass="20620">MAPSKPALKTSVGKPDVLRDTKNHTISKHSEPPCEAGNKPMVKESDLKSTEEDTEMINVAEEPMTMEMNEPTSTLGSPTPLVIDLLGLNLIRLFTRDNTVPFPDEPNQEYSRPIEAIEEMIQTINEGGDSLGAWKKMDSYPMLTKEEMRQWVLENCKKGASPDQDYSEKSEGEGDGSEEGKMGGEE</sequence>
<dbReference type="Proteomes" id="UP000277580">
    <property type="component" value="Unassembled WGS sequence"/>
</dbReference>
<evidence type="ECO:0000313" key="3">
    <source>
        <dbReference type="Proteomes" id="UP000277580"/>
    </source>
</evidence>
<gene>
    <name evidence="2" type="ORF">P167DRAFT_609585</name>
</gene>
<organism evidence="2 3">
    <name type="scientific">Morchella conica CCBAS932</name>
    <dbReference type="NCBI Taxonomy" id="1392247"/>
    <lineage>
        <taxon>Eukaryota</taxon>
        <taxon>Fungi</taxon>
        <taxon>Dikarya</taxon>
        <taxon>Ascomycota</taxon>
        <taxon>Pezizomycotina</taxon>
        <taxon>Pezizomycetes</taxon>
        <taxon>Pezizales</taxon>
        <taxon>Morchellaceae</taxon>
        <taxon>Morchella</taxon>
    </lineage>
</organism>
<dbReference type="OrthoDB" id="10413935at2759"/>
<proteinExistence type="predicted"/>
<dbReference type="EMBL" id="ML119189">
    <property type="protein sequence ID" value="RPB07262.1"/>
    <property type="molecule type" value="Genomic_DNA"/>
</dbReference>
<name>A0A3N4KD57_9PEZI</name>
<evidence type="ECO:0000313" key="2">
    <source>
        <dbReference type="EMBL" id="RPB07262.1"/>
    </source>
</evidence>
<keyword evidence="3" id="KW-1185">Reference proteome</keyword>
<accession>A0A3N4KD57</accession>
<reference evidence="2 3" key="1">
    <citation type="journal article" date="2018" name="Nat. Ecol. Evol.">
        <title>Pezizomycetes genomes reveal the molecular basis of ectomycorrhizal truffle lifestyle.</title>
        <authorList>
            <person name="Murat C."/>
            <person name="Payen T."/>
            <person name="Noel B."/>
            <person name="Kuo A."/>
            <person name="Morin E."/>
            <person name="Chen J."/>
            <person name="Kohler A."/>
            <person name="Krizsan K."/>
            <person name="Balestrini R."/>
            <person name="Da Silva C."/>
            <person name="Montanini B."/>
            <person name="Hainaut M."/>
            <person name="Levati E."/>
            <person name="Barry K.W."/>
            <person name="Belfiori B."/>
            <person name="Cichocki N."/>
            <person name="Clum A."/>
            <person name="Dockter R.B."/>
            <person name="Fauchery L."/>
            <person name="Guy J."/>
            <person name="Iotti M."/>
            <person name="Le Tacon F."/>
            <person name="Lindquist E.A."/>
            <person name="Lipzen A."/>
            <person name="Malagnac F."/>
            <person name="Mello A."/>
            <person name="Molinier V."/>
            <person name="Miyauchi S."/>
            <person name="Poulain J."/>
            <person name="Riccioni C."/>
            <person name="Rubini A."/>
            <person name="Sitrit Y."/>
            <person name="Splivallo R."/>
            <person name="Traeger S."/>
            <person name="Wang M."/>
            <person name="Zifcakova L."/>
            <person name="Wipf D."/>
            <person name="Zambonelli A."/>
            <person name="Paolocci F."/>
            <person name="Nowrousian M."/>
            <person name="Ottonello S."/>
            <person name="Baldrian P."/>
            <person name="Spatafora J.W."/>
            <person name="Henrissat B."/>
            <person name="Nagy L.G."/>
            <person name="Aury J.M."/>
            <person name="Wincker P."/>
            <person name="Grigoriev I.V."/>
            <person name="Bonfante P."/>
            <person name="Martin F.M."/>
        </authorList>
    </citation>
    <scope>NUCLEOTIDE SEQUENCE [LARGE SCALE GENOMIC DNA]</scope>
    <source>
        <strain evidence="2 3">CCBAS932</strain>
    </source>
</reference>
<feature type="compositionally biased region" description="Basic and acidic residues" evidence="1">
    <location>
        <begin position="41"/>
        <end position="51"/>
    </location>
</feature>
<dbReference type="AlphaFoldDB" id="A0A3N4KD57"/>
<feature type="compositionally biased region" description="Basic and acidic residues" evidence="1">
    <location>
        <begin position="16"/>
        <end position="32"/>
    </location>
</feature>
<feature type="compositionally biased region" description="Basic and acidic residues" evidence="1">
    <location>
        <begin position="166"/>
        <end position="186"/>
    </location>
</feature>
<dbReference type="InParanoid" id="A0A3N4KD57"/>
<protein>
    <submittedName>
        <fullName evidence="2">Uncharacterized protein</fullName>
    </submittedName>
</protein>